<sequence length="140" mass="16106">SLESTGRNSQTPTQKLSLESTGRISQTPTKKLNHNLTNSKYRKFYKNFSSKRSERTNFFSVSLQVSKKAAKSNLREHTLSAKSDVNQILKGKTKKPPMYAKEKPQNQSVEEFFTENIEYYLKIITKKQDHAATHQPLSPR</sequence>
<feature type="region of interest" description="Disordered" evidence="1">
    <location>
        <begin position="1"/>
        <end position="36"/>
    </location>
</feature>
<gene>
    <name evidence="2" type="ORF">g.57897</name>
</gene>
<evidence type="ECO:0000256" key="1">
    <source>
        <dbReference type="SAM" id="MobiDB-lite"/>
    </source>
</evidence>
<proteinExistence type="predicted"/>
<dbReference type="EMBL" id="GECU01001466">
    <property type="protein sequence ID" value="JAT06241.1"/>
    <property type="molecule type" value="Transcribed_RNA"/>
</dbReference>
<name>A0A1B6K462_9HEMI</name>
<dbReference type="AlphaFoldDB" id="A0A1B6K462"/>
<evidence type="ECO:0000313" key="2">
    <source>
        <dbReference type="EMBL" id="JAT06241.1"/>
    </source>
</evidence>
<accession>A0A1B6K462</accession>
<reference evidence="2" key="1">
    <citation type="submission" date="2015-11" db="EMBL/GenBank/DDBJ databases">
        <title>De novo transcriptome assembly of four potential Pierce s Disease insect vectors from Arizona vineyards.</title>
        <authorList>
            <person name="Tassone E.E."/>
        </authorList>
    </citation>
    <scope>NUCLEOTIDE SEQUENCE</scope>
</reference>
<organism evidence="2">
    <name type="scientific">Homalodisca liturata</name>
    <dbReference type="NCBI Taxonomy" id="320908"/>
    <lineage>
        <taxon>Eukaryota</taxon>
        <taxon>Metazoa</taxon>
        <taxon>Ecdysozoa</taxon>
        <taxon>Arthropoda</taxon>
        <taxon>Hexapoda</taxon>
        <taxon>Insecta</taxon>
        <taxon>Pterygota</taxon>
        <taxon>Neoptera</taxon>
        <taxon>Paraneoptera</taxon>
        <taxon>Hemiptera</taxon>
        <taxon>Auchenorrhyncha</taxon>
        <taxon>Membracoidea</taxon>
        <taxon>Cicadellidae</taxon>
        <taxon>Cicadellinae</taxon>
        <taxon>Proconiini</taxon>
        <taxon>Homalodisca</taxon>
    </lineage>
</organism>
<feature type="non-terminal residue" evidence="2">
    <location>
        <position position="140"/>
    </location>
</feature>
<feature type="non-terminal residue" evidence="2">
    <location>
        <position position="1"/>
    </location>
</feature>
<protein>
    <submittedName>
        <fullName evidence="2">Uncharacterized protein</fullName>
    </submittedName>
</protein>